<accession>A0A250FM27</accession>
<dbReference type="InterPro" id="IPR001173">
    <property type="entry name" value="Glyco_trans_2-like"/>
</dbReference>
<proteinExistence type="predicted"/>
<dbReference type="GO" id="GO:0016740">
    <property type="term" value="F:transferase activity"/>
    <property type="evidence" value="ECO:0007669"/>
    <property type="project" value="UniProtKB-KW"/>
</dbReference>
<dbReference type="AlphaFoldDB" id="A0A250FM27"/>
<sequence>MKTTLLITTYNRPDALELCLMSVLRQTHLPDEVLIADDGSTANTKELIDTYRTKFPIPVIHIWHEDKGFRRTVILNRAFLVAKGDYIIQVDGDLILGRHFIADHINFAKEKCIAKGRRVCLSQKETDRLLKEKSLKVSIFLQGTTMREHGIRIPFYNQLFSPKEKATGDGVGGGNMAYWKADALAINGYNMDIQGWGPEDWEFAQRLVHFGCKQRKLKFGAIQFHLEHNTYPKQPTEAHLRMVEELKKNKNIRCTNGVEQINNLIEQVKIYE</sequence>
<dbReference type="InterPro" id="IPR029044">
    <property type="entry name" value="Nucleotide-diphossugar_trans"/>
</dbReference>
<gene>
    <name evidence="4" type="ORF">CGC50_02985</name>
</gene>
<organism evidence="4 5">
    <name type="scientific">Capnocytophaga gingivalis</name>
    <dbReference type="NCBI Taxonomy" id="1017"/>
    <lineage>
        <taxon>Bacteria</taxon>
        <taxon>Pseudomonadati</taxon>
        <taxon>Bacteroidota</taxon>
        <taxon>Flavobacteriia</taxon>
        <taxon>Flavobacteriales</taxon>
        <taxon>Flavobacteriaceae</taxon>
        <taxon>Capnocytophaga</taxon>
    </lineage>
</organism>
<dbReference type="EMBL" id="CP022386">
    <property type="protein sequence ID" value="ATA86209.1"/>
    <property type="molecule type" value="Genomic_DNA"/>
</dbReference>
<dbReference type="Proteomes" id="UP000217250">
    <property type="component" value="Chromosome"/>
</dbReference>
<dbReference type="PANTHER" id="PTHR43685:SF3">
    <property type="entry name" value="SLR2126 PROTEIN"/>
    <property type="match status" value="1"/>
</dbReference>
<protein>
    <submittedName>
        <fullName evidence="4">Glycosyl transferase family 2</fullName>
    </submittedName>
</protein>
<feature type="domain" description="Glycosyltransferase 2-like" evidence="2">
    <location>
        <begin position="5"/>
        <end position="144"/>
    </location>
</feature>
<evidence type="ECO:0000259" key="3">
    <source>
        <dbReference type="Pfam" id="PF02709"/>
    </source>
</evidence>
<dbReference type="PANTHER" id="PTHR43685">
    <property type="entry name" value="GLYCOSYLTRANSFERASE"/>
    <property type="match status" value="1"/>
</dbReference>
<dbReference type="Pfam" id="PF02709">
    <property type="entry name" value="Glyco_transf_7C"/>
    <property type="match status" value="1"/>
</dbReference>
<dbReference type="KEGG" id="cgh:CGC50_02985"/>
<dbReference type="Pfam" id="PF00535">
    <property type="entry name" value="Glycos_transf_2"/>
    <property type="match status" value="1"/>
</dbReference>
<name>A0A250FM27_9FLAO</name>
<reference evidence="5" key="1">
    <citation type="submission" date="2017-06" db="EMBL/GenBank/DDBJ databases">
        <title>Capnocytophaga spp. assemblies.</title>
        <authorList>
            <person name="Gulvik C.A."/>
        </authorList>
    </citation>
    <scope>NUCLEOTIDE SEQUENCE [LARGE SCALE GENOMIC DNA]</scope>
    <source>
        <strain evidence="5">H1496</strain>
    </source>
</reference>
<dbReference type="InterPro" id="IPR050834">
    <property type="entry name" value="Glycosyltransf_2"/>
</dbReference>
<keyword evidence="1 4" id="KW-0808">Transferase</keyword>
<dbReference type="OrthoDB" id="9801954at2"/>
<dbReference type="CDD" id="cd06420">
    <property type="entry name" value="GT2_Chondriotin_Pol_N"/>
    <property type="match status" value="1"/>
</dbReference>
<dbReference type="InterPro" id="IPR027791">
    <property type="entry name" value="Galactosyl_T_C"/>
</dbReference>
<dbReference type="Gene3D" id="3.90.550.10">
    <property type="entry name" value="Spore Coat Polysaccharide Biosynthesis Protein SpsA, Chain A"/>
    <property type="match status" value="1"/>
</dbReference>
<dbReference type="SUPFAM" id="SSF53448">
    <property type="entry name" value="Nucleotide-diphospho-sugar transferases"/>
    <property type="match status" value="1"/>
</dbReference>
<evidence type="ECO:0000256" key="1">
    <source>
        <dbReference type="ARBA" id="ARBA00022679"/>
    </source>
</evidence>
<dbReference type="GeneID" id="84807523"/>
<evidence type="ECO:0000313" key="5">
    <source>
        <dbReference type="Proteomes" id="UP000217250"/>
    </source>
</evidence>
<evidence type="ECO:0000313" key="4">
    <source>
        <dbReference type="EMBL" id="ATA86209.1"/>
    </source>
</evidence>
<feature type="domain" description="Galactosyltransferase C-terminal" evidence="3">
    <location>
        <begin position="162"/>
        <end position="228"/>
    </location>
</feature>
<dbReference type="RefSeq" id="WP_095909620.1">
    <property type="nucleotide sequence ID" value="NZ_CAUVLU010000005.1"/>
</dbReference>
<evidence type="ECO:0000259" key="2">
    <source>
        <dbReference type="Pfam" id="PF00535"/>
    </source>
</evidence>